<dbReference type="OrthoDB" id="3259161at2"/>
<feature type="domain" description="DUF1023" evidence="1">
    <location>
        <begin position="306"/>
        <end position="476"/>
    </location>
</feature>
<proteinExistence type="predicted"/>
<organism evidence="2 3">
    <name type="scientific">Aeromicrobium ginsengisoli</name>
    <dbReference type="NCBI Taxonomy" id="363867"/>
    <lineage>
        <taxon>Bacteria</taxon>
        <taxon>Bacillati</taxon>
        <taxon>Actinomycetota</taxon>
        <taxon>Actinomycetes</taxon>
        <taxon>Propionibacteriales</taxon>
        <taxon>Nocardioidaceae</taxon>
        <taxon>Aeromicrobium</taxon>
    </lineage>
</organism>
<dbReference type="Pfam" id="PF06259">
    <property type="entry name" value="Abhydrolase_8"/>
    <property type="match status" value="1"/>
</dbReference>
<sequence>MTQVDVPGTMPPCTYTSAGRSVVSGVRACATVISDVAETMHANAAPAGIEGDPAAVAHHAMTNTAGKVDAAAAAMITGLTALDAYCDRMDELKSRWHELENVKGALDLSVSSLRTRQKSADPADATLDTDIRAHNSKVATYDADVSAWTRHVRAAEDRVIAALGRADSLSEAEGLVGSVPNVPTLIKELDKLGKDPVAVNAWWLALSAAEREALKVSDPGRIGNTDGIPIQDRDDANRAQLSAQLNTLKQMKADGETLSKEQQKLVDQAQAIYDGLAKANGEVDLYGNPLPAYLMVYDPHAGGGDGYGAIAFGNPETADHVSVNVPGFGNTLTGIDSLAESAFDVRETAEWQSNGSVASIAWMGYDAPEFDASVNGVIDGLNVAGEFRAEDGARNLEAFVDGLRATRHGAEPHMTVIGHSYGSTTVAKAAGHDGTLDVDDIVLVGSPGAGDENPHASDLRGNVYAGSAGDDFVSRLGSNNALSLGVDPASKGFGATRFEVDTPGDFAFDDWKTNLDIHTSYFDRDSSSLANVGKVVAGNGGDVDEVDQRVAPNSLWFAQEAAEDGWRATRAGYEAAQDGVKEWFKNRFGLG</sequence>
<evidence type="ECO:0000313" key="2">
    <source>
        <dbReference type="EMBL" id="KAA1397512.1"/>
    </source>
</evidence>
<dbReference type="Gene3D" id="3.40.50.1820">
    <property type="entry name" value="alpha/beta hydrolase"/>
    <property type="match status" value="1"/>
</dbReference>
<dbReference type="InterPro" id="IPR029058">
    <property type="entry name" value="AB_hydrolase_fold"/>
</dbReference>
<evidence type="ECO:0000259" key="1">
    <source>
        <dbReference type="Pfam" id="PF06259"/>
    </source>
</evidence>
<dbReference type="EMBL" id="SDPQ02000002">
    <property type="protein sequence ID" value="KAA1397512.1"/>
    <property type="molecule type" value="Genomic_DNA"/>
</dbReference>
<protein>
    <recommendedName>
        <fullName evidence="1">DUF1023 domain-containing protein</fullName>
    </recommendedName>
</protein>
<evidence type="ECO:0000313" key="3">
    <source>
        <dbReference type="Proteomes" id="UP000380867"/>
    </source>
</evidence>
<dbReference type="Proteomes" id="UP000380867">
    <property type="component" value="Unassembled WGS sequence"/>
</dbReference>
<dbReference type="InterPro" id="IPR010427">
    <property type="entry name" value="DUF1023"/>
</dbReference>
<accession>A0A5M4FE32</accession>
<name>A0A5M4FE32_9ACTN</name>
<reference evidence="2" key="1">
    <citation type="submission" date="2019-09" db="EMBL/GenBank/DDBJ databases">
        <authorList>
            <person name="Li J."/>
        </authorList>
    </citation>
    <scope>NUCLEOTIDE SEQUENCE [LARGE SCALE GENOMIC DNA]</scope>
    <source>
        <strain evidence="2">JCM 14732</strain>
    </source>
</reference>
<dbReference type="SUPFAM" id="SSF53474">
    <property type="entry name" value="alpha/beta-Hydrolases"/>
    <property type="match status" value="1"/>
</dbReference>
<gene>
    <name evidence="2" type="ORF">ESP70_009050</name>
</gene>
<keyword evidence="3" id="KW-1185">Reference proteome</keyword>
<dbReference type="RefSeq" id="WP_149688963.1">
    <property type="nucleotide sequence ID" value="NZ_SDPQ02000002.1"/>
</dbReference>
<comment type="caution">
    <text evidence="2">The sequence shown here is derived from an EMBL/GenBank/DDBJ whole genome shotgun (WGS) entry which is preliminary data.</text>
</comment>
<dbReference type="AlphaFoldDB" id="A0A5M4FE32"/>